<gene>
    <name evidence="1" type="ORF">WJ33_33020</name>
</gene>
<reference evidence="1 2" key="1">
    <citation type="submission" date="2015-11" db="EMBL/GenBank/DDBJ databases">
        <title>Expanding the genomic diversity of Burkholderia species for the development of highly accurate diagnostics.</title>
        <authorList>
            <person name="Sahl J."/>
            <person name="Keim P."/>
            <person name="Wagner D."/>
        </authorList>
    </citation>
    <scope>NUCLEOTIDE SEQUENCE [LARGE SCALE GENOMIC DNA]</scope>
    <source>
        <strain evidence="1 2">MSMB2036</strain>
    </source>
</reference>
<dbReference type="AlphaFoldDB" id="A0A103R2Y5"/>
<evidence type="ECO:0000313" key="1">
    <source>
        <dbReference type="EMBL" id="KVG60238.1"/>
    </source>
</evidence>
<comment type="caution">
    <text evidence="1">The sequence shown here is derived from an EMBL/GenBank/DDBJ whole genome shotgun (WGS) entry which is preliminary data.</text>
</comment>
<evidence type="ECO:0000313" key="2">
    <source>
        <dbReference type="Proteomes" id="UP000064029"/>
    </source>
</evidence>
<name>A0A103R2Y5_9BURK</name>
<organism evidence="1 2">
    <name type="scientific">Burkholderia ubonensis</name>
    <dbReference type="NCBI Taxonomy" id="101571"/>
    <lineage>
        <taxon>Bacteria</taxon>
        <taxon>Pseudomonadati</taxon>
        <taxon>Pseudomonadota</taxon>
        <taxon>Betaproteobacteria</taxon>
        <taxon>Burkholderiales</taxon>
        <taxon>Burkholderiaceae</taxon>
        <taxon>Burkholderia</taxon>
        <taxon>Burkholderia cepacia complex</taxon>
    </lineage>
</organism>
<dbReference type="Proteomes" id="UP000064029">
    <property type="component" value="Unassembled WGS sequence"/>
</dbReference>
<protein>
    <submittedName>
        <fullName evidence="1">Uncharacterized protein</fullName>
    </submittedName>
</protein>
<accession>A0A103R2Y5</accession>
<sequence length="75" mass="7936">MSFHINLSTLNLDAETSARISSKISSVILAEIAHLDLSETTAIIGKLGPGTRGIIAIKNLNNLADIATHEAVQKL</sequence>
<dbReference type="EMBL" id="LOXM01000208">
    <property type="protein sequence ID" value="KVG60238.1"/>
    <property type="molecule type" value="Genomic_DNA"/>
</dbReference>
<proteinExistence type="predicted"/>